<dbReference type="AlphaFoldDB" id="V5FE80"/>
<name>V5FE80_BYSSN</name>
<reference evidence="5" key="1">
    <citation type="journal article" date="2014" name="Genome Announc.">
        <title>Draft genome sequence of the formaldehyde-resistant fungus Byssochlamys spectabilis No. 5 (anamorph Paecilomyces variotii No. 5) (NBRC109023).</title>
        <authorList>
            <person name="Oka T."/>
            <person name="Ekino K."/>
            <person name="Fukuda K."/>
            <person name="Nomura Y."/>
        </authorList>
    </citation>
    <scope>NUCLEOTIDE SEQUENCE [LARGE SCALE GENOMIC DNA]</scope>
    <source>
        <strain evidence="5">No. 5 / NBRC 109023</strain>
    </source>
</reference>
<protein>
    <recommendedName>
        <fullName evidence="3">HpcH/HpaI aldolase/citrate lyase domain-containing protein</fullName>
    </recommendedName>
</protein>
<keyword evidence="1" id="KW-0479">Metal-binding</keyword>
<evidence type="ECO:0000313" key="4">
    <source>
        <dbReference type="EMBL" id="GAD95689.1"/>
    </source>
</evidence>
<dbReference type="InterPro" id="IPR015813">
    <property type="entry name" value="Pyrv/PenolPyrv_kinase-like_dom"/>
</dbReference>
<dbReference type="HOGENOM" id="CLU_611096_0_0_1"/>
<keyword evidence="5" id="KW-1185">Reference proteome</keyword>
<evidence type="ECO:0000256" key="1">
    <source>
        <dbReference type="ARBA" id="ARBA00022723"/>
    </source>
</evidence>
<dbReference type="GO" id="GO:0016832">
    <property type="term" value="F:aldehyde-lyase activity"/>
    <property type="evidence" value="ECO:0007669"/>
    <property type="project" value="TreeGrafter"/>
</dbReference>
<organism evidence="4 5">
    <name type="scientific">Byssochlamys spectabilis (strain No. 5 / NBRC 109023)</name>
    <name type="common">Paecilomyces variotii</name>
    <dbReference type="NCBI Taxonomy" id="1356009"/>
    <lineage>
        <taxon>Eukaryota</taxon>
        <taxon>Fungi</taxon>
        <taxon>Dikarya</taxon>
        <taxon>Ascomycota</taxon>
        <taxon>Pezizomycotina</taxon>
        <taxon>Eurotiomycetes</taxon>
        <taxon>Eurotiomycetidae</taxon>
        <taxon>Eurotiales</taxon>
        <taxon>Thermoascaceae</taxon>
        <taxon>Paecilomyces</taxon>
    </lineage>
</organism>
<evidence type="ECO:0000313" key="5">
    <source>
        <dbReference type="Proteomes" id="UP000018001"/>
    </source>
</evidence>
<dbReference type="PANTHER" id="PTHR30502:SF9">
    <property type="entry name" value="HPCH_HPAI ALDOLASE_CITRATE LYASE DOMAIN-CONTAINING PROTEIN"/>
    <property type="match status" value="1"/>
</dbReference>
<dbReference type="GO" id="GO:0005737">
    <property type="term" value="C:cytoplasm"/>
    <property type="evidence" value="ECO:0007669"/>
    <property type="project" value="TreeGrafter"/>
</dbReference>
<dbReference type="InParanoid" id="V5FE80"/>
<dbReference type="Proteomes" id="UP000018001">
    <property type="component" value="Unassembled WGS sequence"/>
</dbReference>
<dbReference type="GO" id="GO:0046872">
    <property type="term" value="F:metal ion binding"/>
    <property type="evidence" value="ECO:0007669"/>
    <property type="project" value="UniProtKB-KW"/>
</dbReference>
<dbReference type="PANTHER" id="PTHR30502">
    <property type="entry name" value="2-KETO-3-DEOXY-L-RHAMNONATE ALDOLASE"/>
    <property type="match status" value="1"/>
</dbReference>
<dbReference type="InterPro" id="IPR005000">
    <property type="entry name" value="Aldolase/citrate-lyase_domain"/>
</dbReference>
<dbReference type="eggNOG" id="ENOG502SH86">
    <property type="taxonomic scope" value="Eukaryota"/>
</dbReference>
<dbReference type="InterPro" id="IPR040442">
    <property type="entry name" value="Pyrv_kinase-like_dom_sf"/>
</dbReference>
<sequence>MLQNNLYNVASGDICTALGIKVVTSNEVILLARAAGYDSVFIDLEHSILSDKNVSRLCSASLLSGLTPFVRVPYQCGNGYVQRVLDGGAMGIIFPHINTAEEARNAVSSTKFPPKGKRSLTSALPQFSFQRVAVNELMQQLDATGSSVFVMVETTECLQNIDSIAAVDGVDVLLLGANDLSLELGILGNWEHPKFQNALQTIADAAHKAGKIFGIAGLYSRPDICKYAAVIIDCEHGNIDDSSMHDMVSAISGSGVSPVIRVPELGKAVIKRALDTGTHGILIPMINNAAEARSAVSLIKFPPLGARGQGSPFACFEHGLSTPSEYVAKANDTVITMIQIETVAGVENIQEICQVDGIDLIFIGPNDLALALLGYTPAKYTESVFLEAIDKVITNAKKYGKKVAIPAVNGEAAKKAKEKVDFVILGADARVLQAWYGRELAIARSDIS</sequence>
<evidence type="ECO:0000259" key="3">
    <source>
        <dbReference type="Pfam" id="PF03328"/>
    </source>
</evidence>
<proteinExistence type="predicted"/>
<keyword evidence="2" id="KW-0456">Lyase</keyword>
<feature type="domain" description="HpcH/HpaI aldolase/citrate lyase" evidence="3">
    <location>
        <begin position="225"/>
        <end position="401"/>
    </location>
</feature>
<dbReference type="EMBL" id="BAUL01000135">
    <property type="protein sequence ID" value="GAD95689.1"/>
    <property type="molecule type" value="Genomic_DNA"/>
</dbReference>
<dbReference type="Gene3D" id="3.20.20.60">
    <property type="entry name" value="Phosphoenolpyruvate-binding domains"/>
    <property type="match status" value="2"/>
</dbReference>
<dbReference type="SUPFAM" id="SSF51621">
    <property type="entry name" value="Phosphoenolpyruvate/pyruvate domain"/>
    <property type="match status" value="2"/>
</dbReference>
<comment type="caution">
    <text evidence="4">The sequence shown here is derived from an EMBL/GenBank/DDBJ whole genome shotgun (WGS) entry which is preliminary data.</text>
</comment>
<accession>V5FE80</accession>
<evidence type="ECO:0000256" key="2">
    <source>
        <dbReference type="ARBA" id="ARBA00023239"/>
    </source>
</evidence>
<dbReference type="InterPro" id="IPR050251">
    <property type="entry name" value="HpcH-HpaI_aldolase"/>
</dbReference>
<dbReference type="OrthoDB" id="1621678at2759"/>
<gene>
    <name evidence="4" type="ORF">PVAR5_4335</name>
</gene>
<dbReference type="Pfam" id="PF03328">
    <property type="entry name" value="HpcH_HpaI"/>
    <property type="match status" value="2"/>
</dbReference>
<feature type="domain" description="HpcH/HpaI aldolase/citrate lyase" evidence="3">
    <location>
        <begin position="32"/>
        <end position="212"/>
    </location>
</feature>